<feature type="compositionally biased region" description="Low complexity" evidence="1">
    <location>
        <begin position="84"/>
        <end position="98"/>
    </location>
</feature>
<keyword evidence="2" id="KW-0472">Membrane</keyword>
<dbReference type="AlphaFoldDB" id="A0A8K0UDA8"/>
<keyword evidence="4" id="KW-1185">Reference proteome</keyword>
<feature type="region of interest" description="Disordered" evidence="1">
    <location>
        <begin position="75"/>
        <end position="145"/>
    </location>
</feature>
<comment type="caution">
    <text evidence="3">The sequence shown here is derived from an EMBL/GenBank/DDBJ whole genome shotgun (WGS) entry which is preliminary data.</text>
</comment>
<protein>
    <submittedName>
        <fullName evidence="3">Uncharacterized protein</fullName>
    </submittedName>
</protein>
<evidence type="ECO:0000256" key="2">
    <source>
        <dbReference type="SAM" id="Phobius"/>
    </source>
</evidence>
<accession>A0A8K0UDA8</accession>
<dbReference type="EMBL" id="JAEVFJ010000078">
    <property type="protein sequence ID" value="KAH8071909.1"/>
    <property type="molecule type" value="Genomic_DNA"/>
</dbReference>
<feature type="transmembrane region" description="Helical" evidence="2">
    <location>
        <begin position="41"/>
        <end position="64"/>
    </location>
</feature>
<reference evidence="3" key="1">
    <citation type="journal article" date="2021" name="New Phytol.">
        <title>Evolutionary innovations through gain and loss of genes in the ectomycorrhizal Boletales.</title>
        <authorList>
            <person name="Wu G."/>
            <person name="Miyauchi S."/>
            <person name="Morin E."/>
            <person name="Kuo A."/>
            <person name="Drula E."/>
            <person name="Varga T."/>
            <person name="Kohler A."/>
            <person name="Feng B."/>
            <person name="Cao Y."/>
            <person name="Lipzen A."/>
            <person name="Daum C."/>
            <person name="Hundley H."/>
            <person name="Pangilinan J."/>
            <person name="Johnson J."/>
            <person name="Barry K."/>
            <person name="LaButti K."/>
            <person name="Ng V."/>
            <person name="Ahrendt S."/>
            <person name="Min B."/>
            <person name="Choi I.G."/>
            <person name="Park H."/>
            <person name="Plett J.M."/>
            <person name="Magnuson J."/>
            <person name="Spatafora J.W."/>
            <person name="Nagy L.G."/>
            <person name="Henrissat B."/>
            <person name="Grigoriev I.V."/>
            <person name="Yang Z.L."/>
            <person name="Xu J."/>
            <person name="Martin F.M."/>
        </authorList>
    </citation>
    <scope>NUCLEOTIDE SEQUENCE</scope>
    <source>
        <strain evidence="3">KKN 215</strain>
    </source>
</reference>
<evidence type="ECO:0000313" key="4">
    <source>
        <dbReference type="Proteomes" id="UP000813824"/>
    </source>
</evidence>
<keyword evidence="2" id="KW-1133">Transmembrane helix</keyword>
<evidence type="ECO:0000313" key="3">
    <source>
        <dbReference type="EMBL" id="KAH8071909.1"/>
    </source>
</evidence>
<proteinExistence type="predicted"/>
<feature type="region of interest" description="Disordered" evidence="1">
    <location>
        <begin position="179"/>
        <end position="237"/>
    </location>
</feature>
<name>A0A8K0UDA8_9AGAR</name>
<gene>
    <name evidence="3" type="ORF">BXZ70DRAFT_964266</name>
</gene>
<organism evidence="3 4">
    <name type="scientific">Cristinia sonorae</name>
    <dbReference type="NCBI Taxonomy" id="1940300"/>
    <lineage>
        <taxon>Eukaryota</taxon>
        <taxon>Fungi</taxon>
        <taxon>Dikarya</taxon>
        <taxon>Basidiomycota</taxon>
        <taxon>Agaricomycotina</taxon>
        <taxon>Agaricomycetes</taxon>
        <taxon>Agaricomycetidae</taxon>
        <taxon>Agaricales</taxon>
        <taxon>Pleurotineae</taxon>
        <taxon>Stephanosporaceae</taxon>
        <taxon>Cristinia</taxon>
    </lineage>
</organism>
<keyword evidence="2" id="KW-0812">Transmembrane</keyword>
<sequence>MSGAATIVITSPSLVWNLYVEYLWNYKPNSWVASAANTFRILSLLMFAPVFILTLIDVISYVIARTLGVIDDTKASTSEVQHDTSSISPNTSSTSPTILNPCTGIPPLIHVQDDSPTSPTAGGEHEDSDKTPMSSPPPTYFHSTMESAGNLKLSGVDMFSPAPSQPPSPTLSRKDLAAHMMHQVPPLSKIVDESGEGSPSEVSSVGSSAFAYGDSSSEEGVQFRKRRAVGGDAESDA</sequence>
<dbReference type="Proteomes" id="UP000813824">
    <property type="component" value="Unassembled WGS sequence"/>
</dbReference>
<dbReference type="OrthoDB" id="3363417at2759"/>
<feature type="compositionally biased region" description="Low complexity" evidence="1">
    <location>
        <begin position="196"/>
        <end position="208"/>
    </location>
</feature>
<evidence type="ECO:0000256" key="1">
    <source>
        <dbReference type="SAM" id="MobiDB-lite"/>
    </source>
</evidence>